<dbReference type="Pfam" id="PF00535">
    <property type="entry name" value="Glycos_transf_2"/>
    <property type="match status" value="1"/>
</dbReference>
<gene>
    <name evidence="2" type="ORF">DA73_0400004460</name>
</gene>
<dbReference type="Gene3D" id="3.90.550.10">
    <property type="entry name" value="Spore Coat Polysaccharide Biosynthesis Protein SpsA, Chain A"/>
    <property type="match status" value="1"/>
</dbReference>
<dbReference type="AlphaFoldDB" id="A0A8S9SXH4"/>
<dbReference type="EMBL" id="JHEG04000001">
    <property type="protein sequence ID" value="KAF3884785.1"/>
    <property type="molecule type" value="Genomic_DNA"/>
</dbReference>
<protein>
    <submittedName>
        <fullName evidence="2">Glycosyltransferase</fullName>
    </submittedName>
</protein>
<dbReference type="RefSeq" id="WP_050046432.1">
    <property type="nucleotide sequence ID" value="NZ_JHEG04000001.1"/>
</dbReference>
<proteinExistence type="predicted"/>
<dbReference type="SUPFAM" id="SSF53448">
    <property type="entry name" value="Nucleotide-diphospho-sugar transferases"/>
    <property type="match status" value="1"/>
</dbReference>
<dbReference type="InterPro" id="IPR029044">
    <property type="entry name" value="Nucleotide-diphossugar_trans"/>
</dbReference>
<dbReference type="PANTHER" id="PTHR22916">
    <property type="entry name" value="GLYCOSYLTRANSFERASE"/>
    <property type="match status" value="1"/>
</dbReference>
<reference evidence="2" key="1">
    <citation type="journal article" date="2015" name="Genome Announc.">
        <title>Draft Genome Sequence of Tolypothrix boutellei Strain VB521301.</title>
        <authorList>
            <person name="Chandrababunaidu M.M."/>
            <person name="Singh D."/>
            <person name="Sen D."/>
            <person name="Bhan S."/>
            <person name="Das S."/>
            <person name="Gupta A."/>
            <person name="Adhikary S.P."/>
            <person name="Tripathy S."/>
        </authorList>
    </citation>
    <scope>NUCLEOTIDE SEQUENCE</scope>
    <source>
        <strain evidence="2">VB521301</strain>
    </source>
</reference>
<organism evidence="2 3">
    <name type="scientific">Tolypothrix bouteillei VB521301</name>
    <dbReference type="NCBI Taxonomy" id="1479485"/>
    <lineage>
        <taxon>Bacteria</taxon>
        <taxon>Bacillati</taxon>
        <taxon>Cyanobacteriota</taxon>
        <taxon>Cyanophyceae</taxon>
        <taxon>Nostocales</taxon>
        <taxon>Tolypothrichaceae</taxon>
        <taxon>Tolypothrix</taxon>
    </lineage>
</organism>
<keyword evidence="3" id="KW-1185">Reference proteome</keyword>
<evidence type="ECO:0000313" key="2">
    <source>
        <dbReference type="EMBL" id="KAF3884785.1"/>
    </source>
</evidence>
<dbReference type="OrthoDB" id="9812327at2"/>
<dbReference type="GO" id="GO:0016758">
    <property type="term" value="F:hexosyltransferase activity"/>
    <property type="evidence" value="ECO:0007669"/>
    <property type="project" value="UniProtKB-ARBA"/>
</dbReference>
<dbReference type="Proteomes" id="UP000029738">
    <property type="component" value="Unassembled WGS sequence"/>
</dbReference>
<dbReference type="PANTHER" id="PTHR22916:SF3">
    <property type="entry name" value="UDP-GLCNAC:BETAGAL BETA-1,3-N-ACETYLGLUCOSAMINYLTRANSFERASE-LIKE PROTEIN 1"/>
    <property type="match status" value="1"/>
</dbReference>
<reference evidence="2" key="2">
    <citation type="submission" date="2019-11" db="EMBL/GenBank/DDBJ databases">
        <title>Improved Assembly of Tolypothrix boutellei genome.</title>
        <authorList>
            <person name="Sarangi A.N."/>
            <person name="Mukherjee M."/>
            <person name="Ghosh S."/>
            <person name="Singh D."/>
            <person name="Das A."/>
            <person name="Kant S."/>
            <person name="Prusty A."/>
            <person name="Tripathy S."/>
        </authorList>
    </citation>
    <scope>NUCLEOTIDE SEQUENCE</scope>
    <source>
        <strain evidence="2">VB521301</strain>
    </source>
</reference>
<name>A0A8S9SXH4_9CYAN</name>
<feature type="domain" description="Glycosyltransferase 2-like" evidence="1">
    <location>
        <begin position="6"/>
        <end position="119"/>
    </location>
</feature>
<evidence type="ECO:0000313" key="3">
    <source>
        <dbReference type="Proteomes" id="UP000029738"/>
    </source>
</evidence>
<sequence length="354" mass="40373">MPPLVSVIIPCFNTERWIAEAIDSCLQQTYPNIEIIVVDDGSTDNSLEIVKSYGKKVIWQSVSHRGGNYARNTGLALSKGKYIQYLDADDYILPNKIERQVSFLEETGADVVYCDWRLRHHLSDGTSFLDKIERPGTQADITESLLADWWTAVASLLYRRTAVEKSGGWDENLKAAQDRDFFLSVVLQGAKVVYQPGCHAVYRRYGNVTVSTRSKPLWIDSHRSVLIKAEQKLKQIDRLSTKYRYAIAKCYFDLSREALQLDDYPKYLQLLDEALMVFPEFKRDGGRQSYHFIQSICGFRLAESIVCRLLLTKKVIDSVMLQIQAIQDHWLASQSTSSHKLVQASENNYPVGKA</sequence>
<dbReference type="InterPro" id="IPR001173">
    <property type="entry name" value="Glyco_trans_2-like"/>
</dbReference>
<evidence type="ECO:0000259" key="1">
    <source>
        <dbReference type="Pfam" id="PF00535"/>
    </source>
</evidence>
<comment type="caution">
    <text evidence="2">The sequence shown here is derived from an EMBL/GenBank/DDBJ whole genome shotgun (WGS) entry which is preliminary data.</text>
</comment>
<accession>A0A8S9SXH4</accession>